<keyword evidence="2" id="KW-0732">Signal</keyword>
<dbReference type="Proteomes" id="UP000027471">
    <property type="component" value="Unassembled WGS sequence"/>
</dbReference>
<dbReference type="PANTHER" id="PTHR36057:SF1">
    <property type="entry name" value="LIPOPROTEIN LIPID ATTACHMENT SITE-LIKE PROTEIN, PUTATIVE (DUF1223)-RELATED"/>
    <property type="match status" value="1"/>
</dbReference>
<protein>
    <recommendedName>
        <fullName evidence="5">DUF1223 domain-containing protein</fullName>
    </recommendedName>
</protein>
<accession>A0A074JSN2</accession>
<gene>
    <name evidence="3" type="ORF">DT23_13070</name>
</gene>
<evidence type="ECO:0008006" key="5">
    <source>
        <dbReference type="Google" id="ProtNLM"/>
    </source>
</evidence>
<feature type="region of interest" description="Disordered" evidence="1">
    <location>
        <begin position="29"/>
        <end position="58"/>
    </location>
</feature>
<feature type="compositionally biased region" description="Polar residues" evidence="1">
    <location>
        <begin position="29"/>
        <end position="48"/>
    </location>
</feature>
<name>A0A074JSN2_9RHOB</name>
<evidence type="ECO:0000313" key="3">
    <source>
        <dbReference type="EMBL" id="KEO60646.1"/>
    </source>
</evidence>
<dbReference type="PANTHER" id="PTHR36057">
    <property type="match status" value="1"/>
</dbReference>
<organism evidence="3 4">
    <name type="scientific">Thioclava indica</name>
    <dbReference type="NCBI Taxonomy" id="1353528"/>
    <lineage>
        <taxon>Bacteria</taxon>
        <taxon>Pseudomonadati</taxon>
        <taxon>Pseudomonadota</taxon>
        <taxon>Alphaproteobacteria</taxon>
        <taxon>Rhodobacterales</taxon>
        <taxon>Paracoccaceae</taxon>
        <taxon>Thioclava</taxon>
    </lineage>
</organism>
<dbReference type="eggNOG" id="COG5429">
    <property type="taxonomic scope" value="Bacteria"/>
</dbReference>
<reference evidence="3 4" key="1">
    <citation type="journal article" date="2015" name="Antonie Van Leeuwenhoek">
        <title>Thioclava indica sp. nov., isolated from surface seawater of the Indian Ocean.</title>
        <authorList>
            <person name="Liu Y."/>
            <person name="Lai Q."/>
            <person name="Du J."/>
            <person name="Xu H."/>
            <person name="Jiang L."/>
            <person name="Shao Z."/>
        </authorList>
    </citation>
    <scope>NUCLEOTIDE SEQUENCE [LARGE SCALE GENOMIC DNA]</scope>
    <source>
        <strain evidence="3 4">DT23-4</strain>
    </source>
</reference>
<keyword evidence="4" id="KW-1185">Reference proteome</keyword>
<evidence type="ECO:0000256" key="1">
    <source>
        <dbReference type="SAM" id="MobiDB-lite"/>
    </source>
</evidence>
<sequence>MVRVGISASVTVCLALAVGGFSLPGDGFAQSTPAGPSAQAPETHTATPDSPPEMKRRASQAIVGTMAGNSAPTHSPVVVELFTSQGCSSCPPADALFQTFADRDDVIALALHVDYWDYLGWKDPFGKAEFTARQKAYARAARERTVYTPQMIVGGTTALIGVQKDELNAAIAKQSGEAEPVDLKISGSDGKYQVVLSADPPLSAPAVVQIVRYMPEARIAILRGENAGQTIDYRNIVTEWHAIAEWDGKSKTQIKVDLDGDDPGVVIVQAAQPGQGVPLPGKILAAGRLD</sequence>
<dbReference type="Pfam" id="PF06764">
    <property type="entry name" value="DUF1223"/>
    <property type="match status" value="1"/>
</dbReference>
<dbReference type="STRING" id="1353528.DT23_13070"/>
<dbReference type="AlphaFoldDB" id="A0A074JSN2"/>
<evidence type="ECO:0000256" key="2">
    <source>
        <dbReference type="SAM" id="SignalP"/>
    </source>
</evidence>
<dbReference type="SUPFAM" id="SSF52833">
    <property type="entry name" value="Thioredoxin-like"/>
    <property type="match status" value="1"/>
</dbReference>
<feature type="chain" id="PRO_5001695094" description="DUF1223 domain-containing protein" evidence="2">
    <location>
        <begin position="30"/>
        <end position="290"/>
    </location>
</feature>
<dbReference type="EMBL" id="AUNB01000017">
    <property type="protein sequence ID" value="KEO60646.1"/>
    <property type="molecule type" value="Genomic_DNA"/>
</dbReference>
<dbReference type="InterPro" id="IPR010634">
    <property type="entry name" value="DUF1223"/>
</dbReference>
<feature type="signal peptide" evidence="2">
    <location>
        <begin position="1"/>
        <end position="29"/>
    </location>
</feature>
<dbReference type="RefSeq" id="WP_240473557.1">
    <property type="nucleotide sequence ID" value="NZ_AUNB01000017.1"/>
</dbReference>
<dbReference type="InterPro" id="IPR036249">
    <property type="entry name" value="Thioredoxin-like_sf"/>
</dbReference>
<proteinExistence type="predicted"/>
<evidence type="ECO:0000313" key="4">
    <source>
        <dbReference type="Proteomes" id="UP000027471"/>
    </source>
</evidence>
<comment type="caution">
    <text evidence="3">The sequence shown here is derived from an EMBL/GenBank/DDBJ whole genome shotgun (WGS) entry which is preliminary data.</text>
</comment>